<comment type="caution">
    <text evidence="1">The sequence shown here is derived from an EMBL/GenBank/DDBJ whole genome shotgun (WGS) entry which is preliminary data.</text>
</comment>
<accession>A0AAE4Z5A9</accession>
<dbReference type="Proteomes" id="UP000702544">
    <property type="component" value="Unassembled WGS sequence"/>
</dbReference>
<organism evidence="1 2">
    <name type="scientific">Candidatus Kutchimonas denitrificans</name>
    <dbReference type="NCBI Taxonomy" id="3056748"/>
    <lineage>
        <taxon>Bacteria</taxon>
        <taxon>Pseudomonadati</taxon>
        <taxon>Gemmatimonadota</taxon>
        <taxon>Gemmatimonadia</taxon>
        <taxon>Candidatus Palauibacterales</taxon>
        <taxon>Candidatus Palauibacteraceae</taxon>
        <taxon>Candidatus Kutchimonas</taxon>
    </lineage>
</organism>
<evidence type="ECO:0000313" key="2">
    <source>
        <dbReference type="Proteomes" id="UP000702544"/>
    </source>
</evidence>
<proteinExistence type="predicted"/>
<evidence type="ECO:0000313" key="1">
    <source>
        <dbReference type="EMBL" id="NIR73609.1"/>
    </source>
</evidence>
<dbReference type="InterPro" id="IPR009045">
    <property type="entry name" value="Zn_M74/Hedgehog-like"/>
</dbReference>
<dbReference type="EMBL" id="JAACAK010000002">
    <property type="protein sequence ID" value="NIR73609.1"/>
    <property type="molecule type" value="Genomic_DNA"/>
</dbReference>
<gene>
    <name evidence="1" type="ORF">GWO12_00615</name>
</gene>
<dbReference type="AlphaFoldDB" id="A0AAE4Z5A9"/>
<reference evidence="1 2" key="1">
    <citation type="submission" date="2020-01" db="EMBL/GenBank/DDBJ databases">
        <title>Genomes assembled from Gulf of Kutch pelagic sediment metagenomes.</title>
        <authorList>
            <person name="Chandrashekar M."/>
            <person name="Mahajan M.S."/>
            <person name="Dave K.J."/>
            <person name="Vatsa P."/>
            <person name="Nathani N.M."/>
        </authorList>
    </citation>
    <scope>NUCLEOTIDE SEQUENCE [LARGE SCALE GENOMIC DNA]</scope>
    <source>
        <strain evidence="1">KS3-K002</strain>
    </source>
</reference>
<dbReference type="InterPro" id="IPR013783">
    <property type="entry name" value="Ig-like_fold"/>
</dbReference>
<dbReference type="Gene3D" id="3.30.1380.10">
    <property type="match status" value="1"/>
</dbReference>
<dbReference type="Gene3D" id="2.60.40.10">
    <property type="entry name" value="Immunoglobulins"/>
    <property type="match status" value="1"/>
</dbReference>
<name>A0AAE4Z5A9_9BACT</name>
<protein>
    <submittedName>
        <fullName evidence="1">Uncharacterized protein</fullName>
    </submittedName>
</protein>
<sequence>MVLEDESSVHISVIFTETASQNVLSITSPVNQQLASGNPISGSWQFGPFPAGSPISFFLFSGKKGGPALQRIEGSDGCWFVFFEDLTDNDYNDLVLAVNAIPAGGEFEYSGPGMEARIEPATIATRVREDGTRVTATDAAFVIDYRAVSGCVEEPVEGTLEIHSARTEFHIGGQLHAQTVQGSGTLEFSIPAGTPATTDNKLCRFAVYRAPSGFGTSFETIVRVCADLLSTRVVISTVGDKSSVAPTNAGSDETEIELEVKVLDEDDNALQNRQVELTLEAVPQTGGHLHAPPTTEAARGKLSKTTVNTGSGVVKVKYQSGSASGDRKIRGTSEDAADGEQTITVGVPGLVAMPTGTTYNLIGDCSTHDGCHYATEGMRDALRALADSFYARYERRVEYNDISLVQGGIFDLDNDYSPAHDEHRRGTDCDFRTHGPNPLTSAQLRYVRTRWNALSTESSDRAIHDETGTDQPHYHIRY</sequence>